<keyword evidence="6" id="KW-1185">Reference proteome</keyword>
<evidence type="ECO:0000313" key="6">
    <source>
        <dbReference type="Proteomes" id="UP001163726"/>
    </source>
</evidence>
<name>A0ABY7AHL7_9ALTE</name>
<dbReference type="CDD" id="cd24008">
    <property type="entry name" value="ASKHA_NBD_GLK"/>
    <property type="match status" value="1"/>
</dbReference>
<gene>
    <name evidence="3" type="primary">glk</name>
    <name evidence="5" type="ORF">OLW01_07865</name>
</gene>
<dbReference type="Gene3D" id="3.30.420.40">
    <property type="match status" value="1"/>
</dbReference>
<protein>
    <recommendedName>
        <fullName evidence="3">Glucokinase</fullName>
        <ecNumber evidence="3">2.7.1.2</ecNumber>
    </recommendedName>
    <alternativeName>
        <fullName evidence="3">Glucose kinase</fullName>
    </alternativeName>
</protein>
<dbReference type="RefSeq" id="WP_268073291.1">
    <property type="nucleotide sequence ID" value="NZ_CP109965.1"/>
</dbReference>
<dbReference type="GO" id="GO:0004340">
    <property type="term" value="F:glucokinase activity"/>
    <property type="evidence" value="ECO:0007669"/>
    <property type="project" value="UniProtKB-EC"/>
</dbReference>
<evidence type="ECO:0000313" key="5">
    <source>
        <dbReference type="EMBL" id="WAJ69112.1"/>
    </source>
</evidence>
<accession>A0ABY7AHL7</accession>
<dbReference type="EMBL" id="CP109965">
    <property type="protein sequence ID" value="WAJ69112.1"/>
    <property type="molecule type" value="Genomic_DNA"/>
</dbReference>
<dbReference type="InterPro" id="IPR043129">
    <property type="entry name" value="ATPase_NBD"/>
</dbReference>
<keyword evidence="1 3" id="KW-0808">Transferase</keyword>
<dbReference type="Pfam" id="PF02685">
    <property type="entry name" value="Glucokinase"/>
    <property type="match status" value="1"/>
</dbReference>
<dbReference type="NCBIfam" id="NF009073">
    <property type="entry name" value="PRK12408.1"/>
    <property type="match status" value="1"/>
</dbReference>
<sequence length="315" mass="33611">MSKLVADIGGTNMRIAVADGVNAVSQVRQYKVTDFASPVETIQAYLADTGMKKPTHVCLAIACPVNSDQVTMTNHSWSFSIEQSQSALGVEALHVINDFTAIALSVPFLTNNQKIQLGGSESETNQPIAVYGAGTGLGVAHVVSQGGKWIALPGEGGHVDFAPNNQQEMDVLTYLAKDFGHVSAERLMSGQGIANIYRALAALNQASEKELEPAQITERAINGSCQLCKTTLDMFCNVMGSFGGNLALTLLTRGGVFIAGGIVPRFAEYLINSGFRERFEAKGRFEPINKKIPVYIVTEDQPGLLGAAAYLAQNL</sequence>
<dbReference type="EC" id="2.7.1.2" evidence="3"/>
<evidence type="ECO:0000256" key="3">
    <source>
        <dbReference type="HAMAP-Rule" id="MF_00524"/>
    </source>
</evidence>
<dbReference type="NCBIfam" id="NF001416">
    <property type="entry name" value="PRK00292.1-3"/>
    <property type="match status" value="1"/>
</dbReference>
<dbReference type="Proteomes" id="UP001163726">
    <property type="component" value="Chromosome"/>
</dbReference>
<keyword evidence="3" id="KW-0324">Glycolysis</keyword>
<dbReference type="PANTHER" id="PTHR47690:SF1">
    <property type="entry name" value="GLUCOKINASE"/>
    <property type="match status" value="1"/>
</dbReference>
<dbReference type="Gene3D" id="3.40.367.20">
    <property type="match status" value="1"/>
</dbReference>
<dbReference type="InterPro" id="IPR003836">
    <property type="entry name" value="Glucokinase"/>
</dbReference>
<dbReference type="SUPFAM" id="SSF53067">
    <property type="entry name" value="Actin-like ATPase domain"/>
    <property type="match status" value="1"/>
</dbReference>
<dbReference type="NCBIfam" id="TIGR00749">
    <property type="entry name" value="glk"/>
    <property type="match status" value="1"/>
</dbReference>
<evidence type="ECO:0000256" key="4">
    <source>
        <dbReference type="RuleBase" id="RU004046"/>
    </source>
</evidence>
<keyword evidence="3" id="KW-0547">Nucleotide-binding</keyword>
<comment type="catalytic activity">
    <reaction evidence="3">
        <text>D-glucose + ATP = D-glucose 6-phosphate + ADP + H(+)</text>
        <dbReference type="Rhea" id="RHEA:17825"/>
        <dbReference type="ChEBI" id="CHEBI:4167"/>
        <dbReference type="ChEBI" id="CHEBI:15378"/>
        <dbReference type="ChEBI" id="CHEBI:30616"/>
        <dbReference type="ChEBI" id="CHEBI:61548"/>
        <dbReference type="ChEBI" id="CHEBI:456216"/>
        <dbReference type="EC" id="2.7.1.2"/>
    </reaction>
</comment>
<dbReference type="HAMAP" id="MF_00524">
    <property type="entry name" value="Glucokinase"/>
    <property type="match status" value="1"/>
</dbReference>
<organism evidence="5 6">
    <name type="scientific">Catenovulum adriaticum</name>
    <dbReference type="NCBI Taxonomy" id="2984846"/>
    <lineage>
        <taxon>Bacteria</taxon>
        <taxon>Pseudomonadati</taxon>
        <taxon>Pseudomonadota</taxon>
        <taxon>Gammaproteobacteria</taxon>
        <taxon>Alteromonadales</taxon>
        <taxon>Alteromonadaceae</taxon>
        <taxon>Catenovulum</taxon>
    </lineage>
</organism>
<comment type="subcellular location">
    <subcellularLocation>
        <location evidence="3">Cytoplasm</location>
    </subcellularLocation>
</comment>
<evidence type="ECO:0000256" key="1">
    <source>
        <dbReference type="ARBA" id="ARBA00022679"/>
    </source>
</evidence>
<proteinExistence type="inferred from homology"/>
<keyword evidence="3" id="KW-0963">Cytoplasm</keyword>
<comment type="similarity">
    <text evidence="3 4">Belongs to the bacterial glucokinase family.</text>
</comment>
<evidence type="ECO:0000256" key="2">
    <source>
        <dbReference type="ARBA" id="ARBA00022777"/>
    </source>
</evidence>
<dbReference type="PANTHER" id="PTHR47690">
    <property type="entry name" value="GLUCOKINASE"/>
    <property type="match status" value="1"/>
</dbReference>
<feature type="binding site" evidence="3">
    <location>
        <begin position="6"/>
        <end position="11"/>
    </location>
    <ligand>
        <name>ATP</name>
        <dbReference type="ChEBI" id="CHEBI:30616"/>
    </ligand>
</feature>
<keyword evidence="3" id="KW-0067">ATP-binding</keyword>
<dbReference type="InterPro" id="IPR050201">
    <property type="entry name" value="Bacterial_glucokinase"/>
</dbReference>
<reference evidence="5" key="1">
    <citation type="submission" date="2022-10" db="EMBL/GenBank/DDBJ databases">
        <title>Catenovulum adriacola sp. nov. isolated in the Harbour of Susak.</title>
        <authorList>
            <person name="Schoch T."/>
            <person name="Reich S.J."/>
            <person name="Stoeferle S."/>
            <person name="Flaiz M."/>
            <person name="Kazda M."/>
            <person name="Riedel C.U."/>
            <person name="Duerre P."/>
        </authorList>
    </citation>
    <scope>NUCLEOTIDE SEQUENCE</scope>
    <source>
        <strain evidence="5">TS8</strain>
    </source>
</reference>
<keyword evidence="2 3" id="KW-0418">Kinase</keyword>